<evidence type="ECO:0000313" key="2">
    <source>
        <dbReference type="Proteomes" id="UP000245626"/>
    </source>
</evidence>
<evidence type="ECO:0000313" key="1">
    <source>
        <dbReference type="EMBL" id="PWN49853.1"/>
    </source>
</evidence>
<proteinExistence type="predicted"/>
<name>A0ACD0NVG5_9BASI</name>
<sequence length="321" mass="35150">MRSAPSPTLFLASISYTLALSALVILSASCANITLPDLIQCEPAALGVQSVGNASLDIRNASNMDIVLQADIAGGTTSWIWDPVDLPEDSTAIFTLTDRFGPPSNQIAQAIAHGVVLASPSGNTTCLATKRRKLRKDMNRTGGIEIPVVAGVLGGLLLLLLCLIFLMAWRRRREHKSELQDSDSVDGRQRAGTPSRSFAAGGGYMAKLVPGLQPTPPTQRDRSERRRRRMFLTRRFENHDPDLPTYGQSQNDAKTPPNYTHFHEGRDANESCDLGDASLSDATVGLLDQRRGYIEMEMHQRNGADPNRNRTRGPGENIYFH</sequence>
<dbReference type="EMBL" id="KZ819999">
    <property type="protein sequence ID" value="PWN49853.1"/>
    <property type="molecule type" value="Genomic_DNA"/>
</dbReference>
<gene>
    <name evidence="1" type="ORF">IE53DRAFT_387907</name>
</gene>
<protein>
    <submittedName>
        <fullName evidence="1">Uncharacterized protein</fullName>
    </submittedName>
</protein>
<reference evidence="1 2" key="1">
    <citation type="journal article" date="2018" name="Mol. Biol. Evol.">
        <title>Broad Genomic Sampling Reveals a Smut Pathogenic Ancestry of the Fungal Clade Ustilaginomycotina.</title>
        <authorList>
            <person name="Kijpornyongpan T."/>
            <person name="Mondo S.J."/>
            <person name="Barry K."/>
            <person name="Sandor L."/>
            <person name="Lee J."/>
            <person name="Lipzen A."/>
            <person name="Pangilinan J."/>
            <person name="LaButti K."/>
            <person name="Hainaut M."/>
            <person name="Henrissat B."/>
            <person name="Grigoriev I.V."/>
            <person name="Spatafora J.W."/>
            <person name="Aime M.C."/>
        </authorList>
    </citation>
    <scope>NUCLEOTIDE SEQUENCE [LARGE SCALE GENOMIC DNA]</scope>
    <source>
        <strain evidence="1 2">SA 807</strain>
    </source>
</reference>
<keyword evidence="2" id="KW-1185">Reference proteome</keyword>
<dbReference type="Proteomes" id="UP000245626">
    <property type="component" value="Unassembled WGS sequence"/>
</dbReference>
<organism evidence="1 2">
    <name type="scientific">Violaceomyces palustris</name>
    <dbReference type="NCBI Taxonomy" id="1673888"/>
    <lineage>
        <taxon>Eukaryota</taxon>
        <taxon>Fungi</taxon>
        <taxon>Dikarya</taxon>
        <taxon>Basidiomycota</taxon>
        <taxon>Ustilaginomycotina</taxon>
        <taxon>Ustilaginomycetes</taxon>
        <taxon>Violaceomycetales</taxon>
        <taxon>Violaceomycetaceae</taxon>
        <taxon>Violaceomyces</taxon>
    </lineage>
</organism>
<accession>A0ACD0NVG5</accession>